<reference evidence="2 3" key="1">
    <citation type="journal article" date="2018" name="G3 (Bethesda)">
        <title>Phylogenetic and Phylogenomic Definition of Rhizopus Species.</title>
        <authorList>
            <person name="Gryganskyi A.P."/>
            <person name="Golan J."/>
            <person name="Dolatabadi S."/>
            <person name="Mondo S."/>
            <person name="Robb S."/>
            <person name="Idnurm A."/>
            <person name="Muszewska A."/>
            <person name="Steczkiewicz K."/>
            <person name="Masonjones S."/>
            <person name="Liao H.L."/>
            <person name="Gajdeczka M.T."/>
            <person name="Anike F."/>
            <person name="Vuek A."/>
            <person name="Anishchenko I.M."/>
            <person name="Voigt K."/>
            <person name="de Hoog G.S."/>
            <person name="Smith M.E."/>
            <person name="Heitman J."/>
            <person name="Vilgalys R."/>
            <person name="Stajich J.E."/>
        </authorList>
    </citation>
    <scope>NUCLEOTIDE SEQUENCE [LARGE SCALE GENOMIC DNA]</scope>
    <source>
        <strain evidence="2 3">LSU 92-RS-03</strain>
    </source>
</reference>
<gene>
    <name evidence="2" type="ORF">CU098_010219</name>
</gene>
<dbReference type="OrthoDB" id="5566853at2759"/>
<evidence type="ECO:0000313" key="2">
    <source>
        <dbReference type="EMBL" id="RCI01849.1"/>
    </source>
</evidence>
<proteinExistence type="predicted"/>
<organism evidence="2 3">
    <name type="scientific">Rhizopus stolonifer</name>
    <name type="common">Rhizopus nigricans</name>
    <dbReference type="NCBI Taxonomy" id="4846"/>
    <lineage>
        <taxon>Eukaryota</taxon>
        <taxon>Fungi</taxon>
        <taxon>Fungi incertae sedis</taxon>
        <taxon>Mucoromycota</taxon>
        <taxon>Mucoromycotina</taxon>
        <taxon>Mucoromycetes</taxon>
        <taxon>Mucorales</taxon>
        <taxon>Mucorineae</taxon>
        <taxon>Rhizopodaceae</taxon>
        <taxon>Rhizopus</taxon>
    </lineage>
</organism>
<dbReference type="GO" id="GO:0042729">
    <property type="term" value="C:DASH complex"/>
    <property type="evidence" value="ECO:0007669"/>
    <property type="project" value="InterPro"/>
</dbReference>
<dbReference type="GO" id="GO:0072686">
    <property type="term" value="C:mitotic spindle"/>
    <property type="evidence" value="ECO:0007669"/>
    <property type="project" value="InterPro"/>
</dbReference>
<keyword evidence="3" id="KW-1185">Reference proteome</keyword>
<dbReference type="Proteomes" id="UP000253551">
    <property type="component" value="Unassembled WGS sequence"/>
</dbReference>
<dbReference type="AlphaFoldDB" id="A0A367KI62"/>
<feature type="compositionally biased region" description="Acidic residues" evidence="1">
    <location>
        <begin position="69"/>
        <end position="79"/>
    </location>
</feature>
<evidence type="ECO:0000313" key="3">
    <source>
        <dbReference type="Proteomes" id="UP000253551"/>
    </source>
</evidence>
<protein>
    <submittedName>
        <fullName evidence="2">Uncharacterized protein</fullName>
    </submittedName>
</protein>
<evidence type="ECO:0000256" key="1">
    <source>
        <dbReference type="SAM" id="MobiDB-lite"/>
    </source>
</evidence>
<feature type="region of interest" description="Disordered" evidence="1">
    <location>
        <begin position="69"/>
        <end position="99"/>
    </location>
</feature>
<accession>A0A367KI62</accession>
<sequence length="99" mass="11525">MDMSRKEFEAEKRKLMDKILVSVRQLKLTMETFNRNMETASRLGKQFKPPAEVWSAFHKAVQNNHVVEEGAESENEYQGEEPSSPSRLDLNIQSRKEKV</sequence>
<comment type="caution">
    <text evidence="2">The sequence shown here is derived from an EMBL/GenBank/DDBJ whole genome shotgun (WGS) entry which is preliminary data.</text>
</comment>
<dbReference type="Pfam" id="PF08649">
    <property type="entry name" value="DASH_Dad1"/>
    <property type="match status" value="1"/>
</dbReference>
<dbReference type="EMBL" id="PJQM01001638">
    <property type="protein sequence ID" value="RCI01849.1"/>
    <property type="molecule type" value="Genomic_DNA"/>
</dbReference>
<dbReference type="InterPro" id="IPR013958">
    <property type="entry name" value="DASH_Dad1"/>
</dbReference>
<name>A0A367KI62_RHIST</name>